<dbReference type="HOGENOM" id="CLU_000288_57_5_1"/>
<dbReference type="SUPFAM" id="SSF50978">
    <property type="entry name" value="WD40 repeat-like"/>
    <property type="match status" value="1"/>
</dbReference>
<feature type="compositionally biased region" description="Polar residues" evidence="5">
    <location>
        <begin position="251"/>
        <end position="270"/>
    </location>
</feature>
<dbReference type="InterPro" id="IPR036322">
    <property type="entry name" value="WD40_repeat_dom_sf"/>
</dbReference>
<feature type="repeat" description="WD" evidence="4">
    <location>
        <begin position="203"/>
        <end position="244"/>
    </location>
</feature>
<dbReference type="GO" id="GO:0031929">
    <property type="term" value="P:TOR signaling"/>
    <property type="evidence" value="ECO:0007669"/>
    <property type="project" value="InterPro"/>
</dbReference>
<sequence>MSVILCTAGYDHTIRFWEALSGICSRTIQHPESQVNRLCITPDKKYLAAAGRHMVRLYDIKSSNPNPIMQFEGHTNNITGVAFHCEGKWMVTSSEDSTVRVWDTRSGQVQRNYQHTHPVNDVVIHPNQGELVSCDRGGNIRIWDLGESKCTHQLVPVEEVSMASVSVASDGSLLAAGNNLGDVYIWRMYQNQDSTTLLPCRVFKAHKDYLTRLLLSPDIRLLATCSADHTVRIWKIDMNEEHLEAIPEVSGVSNADEQNRGDASQNQYFVNGNGTSTTSSNSTPNPIVSGGFSAVATPDSRSHSSGSLTSPTMSPASFRTLTELITQRRPLPCDTVLDNHQRWVWDCAFSADSAYLVTVCSDHYARLWELGTASIIRQYSGHHRGAVCVALNDYSNPP</sequence>
<dbReference type="PANTHER" id="PTHR19842:SF0">
    <property type="entry name" value="TARGET OF RAPAMYCIN COMPLEX SUBUNIT LST8"/>
    <property type="match status" value="1"/>
</dbReference>
<protein>
    <submittedName>
        <fullName evidence="6">G protein beta subunit-like protein</fullName>
    </submittedName>
</protein>
<evidence type="ECO:0000256" key="2">
    <source>
        <dbReference type="ARBA" id="ARBA00022574"/>
    </source>
</evidence>
<dbReference type="InterPro" id="IPR020472">
    <property type="entry name" value="WD40_PAC1"/>
</dbReference>
<evidence type="ECO:0000313" key="7">
    <source>
        <dbReference type="Proteomes" id="UP000019484"/>
    </source>
</evidence>
<feature type="repeat" description="WD" evidence="4">
    <location>
        <begin position="71"/>
        <end position="112"/>
    </location>
</feature>
<dbReference type="InterPro" id="IPR019775">
    <property type="entry name" value="WD40_repeat_CS"/>
</dbReference>
<feature type="region of interest" description="Disordered" evidence="5">
    <location>
        <begin position="249"/>
        <end position="314"/>
    </location>
</feature>
<dbReference type="STRING" id="1182541.W9XWC5"/>
<keyword evidence="2 4" id="KW-0853">WD repeat</keyword>
<proteinExistence type="inferred from homology"/>
<dbReference type="PROSITE" id="PS50082">
    <property type="entry name" value="WD_REPEATS_2"/>
    <property type="match status" value="4"/>
</dbReference>
<dbReference type="PROSITE" id="PS00678">
    <property type="entry name" value="WD_REPEATS_1"/>
    <property type="match status" value="2"/>
</dbReference>
<comment type="caution">
    <text evidence="6">The sequence shown here is derived from an EMBL/GenBank/DDBJ whole genome shotgun (WGS) entry which is preliminary data.</text>
</comment>
<evidence type="ECO:0000256" key="5">
    <source>
        <dbReference type="SAM" id="MobiDB-lite"/>
    </source>
</evidence>
<evidence type="ECO:0000313" key="6">
    <source>
        <dbReference type="EMBL" id="EXJ81665.1"/>
    </source>
</evidence>
<dbReference type="GO" id="GO:0032956">
    <property type="term" value="P:regulation of actin cytoskeleton organization"/>
    <property type="evidence" value="ECO:0007669"/>
    <property type="project" value="TreeGrafter"/>
</dbReference>
<dbReference type="PANTHER" id="PTHR19842">
    <property type="entry name" value="G BETA-LIKE PROTEIN GBL"/>
    <property type="match status" value="1"/>
</dbReference>
<accession>W9XWC5</accession>
<dbReference type="EMBL" id="AMWN01000007">
    <property type="protein sequence ID" value="EXJ81665.1"/>
    <property type="molecule type" value="Genomic_DNA"/>
</dbReference>
<keyword evidence="7" id="KW-1185">Reference proteome</keyword>
<dbReference type="PRINTS" id="PR00320">
    <property type="entry name" value="GPROTEINBRPT"/>
</dbReference>
<dbReference type="Proteomes" id="UP000019484">
    <property type="component" value="Unassembled WGS sequence"/>
</dbReference>
<name>W9XWC5_9EURO</name>
<dbReference type="Pfam" id="PF00400">
    <property type="entry name" value="WD40"/>
    <property type="match status" value="5"/>
</dbReference>
<dbReference type="AlphaFoldDB" id="W9XWC5"/>
<dbReference type="InterPro" id="IPR015943">
    <property type="entry name" value="WD40/YVTN_repeat-like_dom_sf"/>
</dbReference>
<feature type="repeat" description="WD" evidence="4">
    <location>
        <begin position="112"/>
        <end position="153"/>
    </location>
</feature>
<feature type="compositionally biased region" description="Low complexity" evidence="5">
    <location>
        <begin position="271"/>
        <end position="286"/>
    </location>
</feature>
<evidence type="ECO:0000256" key="4">
    <source>
        <dbReference type="PROSITE-ProRule" id="PRU00221"/>
    </source>
</evidence>
<dbReference type="GO" id="GO:0031932">
    <property type="term" value="C:TORC2 complex"/>
    <property type="evidence" value="ECO:0007669"/>
    <property type="project" value="InterPro"/>
</dbReference>
<dbReference type="GeneID" id="19162585"/>
<dbReference type="InterPro" id="IPR001680">
    <property type="entry name" value="WD40_rpt"/>
</dbReference>
<feature type="compositionally biased region" description="Polar residues" evidence="5">
    <location>
        <begin position="303"/>
        <end position="314"/>
    </location>
</feature>
<dbReference type="InterPro" id="IPR037588">
    <property type="entry name" value="MLST8"/>
</dbReference>
<dbReference type="Gene3D" id="2.130.10.10">
    <property type="entry name" value="YVTN repeat-like/Quinoprotein amine dehydrogenase"/>
    <property type="match status" value="2"/>
</dbReference>
<dbReference type="SMART" id="SM00320">
    <property type="entry name" value="WD40"/>
    <property type="match status" value="6"/>
</dbReference>
<comment type="similarity">
    <text evidence="1">Belongs to the WD repeat LST8 family.</text>
</comment>
<dbReference type="RefSeq" id="XP_007726786.1">
    <property type="nucleotide sequence ID" value="XM_007728596.1"/>
</dbReference>
<evidence type="ECO:0000256" key="3">
    <source>
        <dbReference type="ARBA" id="ARBA00022737"/>
    </source>
</evidence>
<gene>
    <name evidence="6" type="ORF">A1O1_07730</name>
</gene>
<dbReference type="OrthoDB" id="400at2759"/>
<dbReference type="PROSITE" id="PS50294">
    <property type="entry name" value="WD_REPEATS_REGION"/>
    <property type="match status" value="4"/>
</dbReference>
<dbReference type="GO" id="GO:0031931">
    <property type="term" value="C:TORC1 complex"/>
    <property type="evidence" value="ECO:0007669"/>
    <property type="project" value="InterPro"/>
</dbReference>
<dbReference type="eggNOG" id="KOG0315">
    <property type="taxonomic scope" value="Eukaryota"/>
</dbReference>
<organism evidence="6 7">
    <name type="scientific">Capronia coronata CBS 617.96</name>
    <dbReference type="NCBI Taxonomy" id="1182541"/>
    <lineage>
        <taxon>Eukaryota</taxon>
        <taxon>Fungi</taxon>
        <taxon>Dikarya</taxon>
        <taxon>Ascomycota</taxon>
        <taxon>Pezizomycotina</taxon>
        <taxon>Eurotiomycetes</taxon>
        <taxon>Chaetothyriomycetidae</taxon>
        <taxon>Chaetothyriales</taxon>
        <taxon>Herpotrichiellaceae</taxon>
        <taxon>Capronia</taxon>
    </lineage>
</organism>
<keyword evidence="3" id="KW-0677">Repeat</keyword>
<feature type="repeat" description="WD" evidence="4">
    <location>
        <begin position="337"/>
        <end position="378"/>
    </location>
</feature>
<dbReference type="CDD" id="cd00200">
    <property type="entry name" value="WD40"/>
    <property type="match status" value="1"/>
</dbReference>
<reference evidence="6 7" key="1">
    <citation type="submission" date="2013-03" db="EMBL/GenBank/DDBJ databases">
        <title>The Genome Sequence of Capronia coronata CBS 617.96.</title>
        <authorList>
            <consortium name="The Broad Institute Genomics Platform"/>
            <person name="Cuomo C."/>
            <person name="de Hoog S."/>
            <person name="Gorbushina A."/>
            <person name="Walker B."/>
            <person name="Young S.K."/>
            <person name="Zeng Q."/>
            <person name="Gargeya S."/>
            <person name="Fitzgerald M."/>
            <person name="Haas B."/>
            <person name="Abouelleil A."/>
            <person name="Allen A.W."/>
            <person name="Alvarado L."/>
            <person name="Arachchi H.M."/>
            <person name="Berlin A.M."/>
            <person name="Chapman S.B."/>
            <person name="Gainer-Dewar J."/>
            <person name="Goldberg J."/>
            <person name="Griggs A."/>
            <person name="Gujja S."/>
            <person name="Hansen M."/>
            <person name="Howarth C."/>
            <person name="Imamovic A."/>
            <person name="Ireland A."/>
            <person name="Larimer J."/>
            <person name="McCowan C."/>
            <person name="Murphy C."/>
            <person name="Pearson M."/>
            <person name="Poon T.W."/>
            <person name="Priest M."/>
            <person name="Roberts A."/>
            <person name="Saif S."/>
            <person name="Shea T."/>
            <person name="Sisk P."/>
            <person name="Sykes S."/>
            <person name="Wortman J."/>
            <person name="Nusbaum C."/>
            <person name="Birren B."/>
        </authorList>
    </citation>
    <scope>NUCLEOTIDE SEQUENCE [LARGE SCALE GENOMIC DNA]</scope>
    <source>
        <strain evidence="6 7">CBS 617.96</strain>
    </source>
</reference>
<evidence type="ECO:0000256" key="1">
    <source>
        <dbReference type="ARBA" id="ARBA00009890"/>
    </source>
</evidence>